<dbReference type="RefSeq" id="WP_145195257.1">
    <property type="nucleotide sequence ID" value="NZ_CP036434.1"/>
</dbReference>
<dbReference type="InterPro" id="IPR001387">
    <property type="entry name" value="Cro/C1-type_HTH"/>
</dbReference>
<dbReference type="SUPFAM" id="SSF47413">
    <property type="entry name" value="lambda repressor-like DNA-binding domains"/>
    <property type="match status" value="1"/>
</dbReference>
<gene>
    <name evidence="2" type="ORF">Poly30_12190</name>
</gene>
<dbReference type="EMBL" id="CP036434">
    <property type="protein sequence ID" value="QDV05718.1"/>
    <property type="molecule type" value="Genomic_DNA"/>
</dbReference>
<keyword evidence="3" id="KW-1185">Reference proteome</keyword>
<proteinExistence type="predicted"/>
<reference evidence="2 3" key="1">
    <citation type="submission" date="2019-02" db="EMBL/GenBank/DDBJ databases">
        <title>Deep-cultivation of Planctomycetes and their phenomic and genomic characterization uncovers novel biology.</title>
        <authorList>
            <person name="Wiegand S."/>
            <person name="Jogler M."/>
            <person name="Boedeker C."/>
            <person name="Pinto D."/>
            <person name="Vollmers J."/>
            <person name="Rivas-Marin E."/>
            <person name="Kohn T."/>
            <person name="Peeters S.H."/>
            <person name="Heuer A."/>
            <person name="Rast P."/>
            <person name="Oberbeckmann S."/>
            <person name="Bunk B."/>
            <person name="Jeske O."/>
            <person name="Meyerdierks A."/>
            <person name="Storesund J.E."/>
            <person name="Kallscheuer N."/>
            <person name="Luecker S."/>
            <person name="Lage O.M."/>
            <person name="Pohl T."/>
            <person name="Merkel B.J."/>
            <person name="Hornburger P."/>
            <person name="Mueller R.-W."/>
            <person name="Bruemmer F."/>
            <person name="Labrenz M."/>
            <person name="Spormann A.M."/>
            <person name="Op den Camp H."/>
            <person name="Overmann J."/>
            <person name="Amann R."/>
            <person name="Jetten M.S.M."/>
            <person name="Mascher T."/>
            <person name="Medema M.H."/>
            <person name="Devos D.P."/>
            <person name="Kaster A.-K."/>
            <person name="Ovreas L."/>
            <person name="Rohde M."/>
            <person name="Galperin M.Y."/>
            <person name="Jogler C."/>
        </authorList>
    </citation>
    <scope>NUCLEOTIDE SEQUENCE [LARGE SCALE GENOMIC DNA]</scope>
    <source>
        <strain evidence="2 3">Poly30</strain>
    </source>
</reference>
<dbReference type="Proteomes" id="UP000320390">
    <property type="component" value="Chromosome"/>
</dbReference>
<dbReference type="Gene3D" id="1.10.260.40">
    <property type="entry name" value="lambda repressor-like DNA-binding domains"/>
    <property type="match status" value="1"/>
</dbReference>
<dbReference type="CDD" id="cd00093">
    <property type="entry name" value="HTH_XRE"/>
    <property type="match status" value="1"/>
</dbReference>
<dbReference type="PROSITE" id="PS50943">
    <property type="entry name" value="HTH_CROC1"/>
    <property type="match status" value="1"/>
</dbReference>
<dbReference type="InterPro" id="IPR010982">
    <property type="entry name" value="Lambda_DNA-bd_dom_sf"/>
</dbReference>
<dbReference type="GO" id="GO:0003677">
    <property type="term" value="F:DNA binding"/>
    <property type="evidence" value="ECO:0007669"/>
    <property type="project" value="InterPro"/>
</dbReference>
<sequence>MTQSDLNTRRQPTVPRNDEASLIASCRIQAGLTREQLGARLGVPEHLVDLWESPGYEGVDLPLLRRVAAATGCDLEIRFTRPKRNVVATATRTAAAALVLLAFTALPGCITETESSLRTPHAGAMSTQGVIIEGDLEAIWLDVQQTVTGMTNQPLLSRGVEKSFTTTVNGAHLDVLVERYNAERTIVHVNSTDAGIADYVRQRITLR</sequence>
<protein>
    <recommendedName>
        <fullName evidence="1">HTH cro/C1-type domain-containing protein</fullName>
    </recommendedName>
</protein>
<accession>A0A518ENQ3</accession>
<organism evidence="2 3">
    <name type="scientific">Saltatorellus ferox</name>
    <dbReference type="NCBI Taxonomy" id="2528018"/>
    <lineage>
        <taxon>Bacteria</taxon>
        <taxon>Pseudomonadati</taxon>
        <taxon>Planctomycetota</taxon>
        <taxon>Planctomycetia</taxon>
        <taxon>Planctomycetia incertae sedis</taxon>
        <taxon>Saltatorellus</taxon>
    </lineage>
</organism>
<evidence type="ECO:0000313" key="3">
    <source>
        <dbReference type="Proteomes" id="UP000320390"/>
    </source>
</evidence>
<name>A0A518ENQ3_9BACT</name>
<dbReference type="OrthoDB" id="2736385at2"/>
<dbReference type="AlphaFoldDB" id="A0A518ENQ3"/>
<evidence type="ECO:0000313" key="2">
    <source>
        <dbReference type="EMBL" id="QDV05718.1"/>
    </source>
</evidence>
<feature type="domain" description="HTH cro/C1-type" evidence="1">
    <location>
        <begin position="23"/>
        <end position="78"/>
    </location>
</feature>
<evidence type="ECO:0000259" key="1">
    <source>
        <dbReference type="PROSITE" id="PS50943"/>
    </source>
</evidence>